<evidence type="ECO:0000313" key="2">
    <source>
        <dbReference type="EMBL" id="AFL77335.1"/>
    </source>
</evidence>
<feature type="chain" id="PRO_5003683404" description="Outer membrane protein beta-barrel domain-containing protein" evidence="1">
    <location>
        <begin position="28"/>
        <end position="210"/>
    </location>
</feature>
<evidence type="ECO:0000256" key="1">
    <source>
        <dbReference type="SAM" id="SignalP"/>
    </source>
</evidence>
<evidence type="ECO:0008006" key="4">
    <source>
        <dbReference type="Google" id="ProtNLM"/>
    </source>
</evidence>
<organism evidence="2 3">
    <name type="scientific">Alistipes finegoldii (strain DSM 17242 / JCM 16770 / CCUG 46020 / CIP 107999 / KCTC 15236 / AHN 2437)</name>
    <dbReference type="NCBI Taxonomy" id="679935"/>
    <lineage>
        <taxon>Bacteria</taxon>
        <taxon>Pseudomonadati</taxon>
        <taxon>Bacteroidota</taxon>
        <taxon>Bacteroidia</taxon>
        <taxon>Bacteroidales</taxon>
        <taxon>Rikenellaceae</taxon>
        <taxon>Alistipes</taxon>
    </lineage>
</organism>
<name>I3YK17_ALIFI</name>
<dbReference type="KEGG" id="afd:Alfi_0973"/>
<keyword evidence="1" id="KW-0732">Signal</keyword>
<dbReference type="HOGENOM" id="CLU_1307978_0_0_10"/>
<dbReference type="STRING" id="679935.Alfi_0973"/>
<proteinExistence type="predicted"/>
<dbReference type="AlphaFoldDB" id="I3YK17"/>
<dbReference type="eggNOG" id="ENOG502ZW8B">
    <property type="taxonomic scope" value="Bacteria"/>
</dbReference>
<evidence type="ECO:0000313" key="3">
    <source>
        <dbReference type="Proteomes" id="UP000006052"/>
    </source>
</evidence>
<feature type="signal peptide" evidence="1">
    <location>
        <begin position="1"/>
        <end position="27"/>
    </location>
</feature>
<dbReference type="Proteomes" id="UP000006052">
    <property type="component" value="Chromosome"/>
</dbReference>
<reference evidence="3" key="1">
    <citation type="journal article" date="2013" name="Stand. Genomic Sci.">
        <title>Complete genome sequence of the bile-resistant pigment-producing anaerobe Alistipes finegoldii type strain (AHN2437(T)).</title>
        <authorList>
            <person name="Mavromatis K."/>
            <person name="Stackebrandt E."/>
            <person name="Munk C."/>
            <person name="Lapidus A."/>
            <person name="Nolan M."/>
            <person name="Lucas S."/>
            <person name="Hammon N."/>
            <person name="Deshpande S."/>
            <person name="Cheng J.F."/>
            <person name="Tapia R."/>
            <person name="Goodwin L.A."/>
            <person name="Pitluck S."/>
            <person name="Liolios K."/>
            <person name="Pagani I."/>
            <person name="Ivanova N."/>
            <person name="Mikhailova N."/>
            <person name="Huntemann M."/>
            <person name="Pati A."/>
            <person name="Chen A."/>
            <person name="Palaniappan K."/>
            <person name="Land M."/>
            <person name="Hauser L."/>
            <person name="Rohde M."/>
            <person name="Gronow S."/>
            <person name="Goker M."/>
            <person name="Detter J.C."/>
            <person name="Bristow J."/>
            <person name="Eisen J.A."/>
            <person name="Markowitz V."/>
            <person name="Hugenholtz P."/>
            <person name="Kyrpides N.C."/>
            <person name="Klenk H.P."/>
            <person name="Woyke T."/>
        </authorList>
    </citation>
    <scope>NUCLEOTIDE SEQUENCE</scope>
    <source>
        <strain evidence="3">DSM 17242 / JCM 16770 / AHN 2437 / CCUG 46020 / CIP 107999</strain>
    </source>
</reference>
<gene>
    <name evidence="2" type="ordered locus">Alfi_0973</name>
</gene>
<dbReference type="RefSeq" id="WP_014774985.1">
    <property type="nucleotide sequence ID" value="NC_018011.1"/>
</dbReference>
<sequence>MKRKHPARIYRLIFVLCLLASADIVQARHASDKAYKGGNFTLEFGAFTSAGSKISFTGFSLTPVGGYTFSEHLFLGGGVSFCFNTVGNFFSMSTPVFVRGKYALLKSRITPYVLLDTGYDPLFVSVNYEISESYVPSHGDLWIYGTRGGFYLRPELGVSLRLRRRKSVNFGIGYCRQRGDFKRMELQNGSIEAVNYFKVGKLTFRTGFTF</sequence>
<accession>I3YK17</accession>
<dbReference type="PATRIC" id="fig|679935.3.peg.901"/>
<protein>
    <recommendedName>
        <fullName evidence="4">Outer membrane protein beta-barrel domain-containing protein</fullName>
    </recommendedName>
</protein>
<dbReference type="EMBL" id="CP003274">
    <property type="protein sequence ID" value="AFL77335.1"/>
    <property type="molecule type" value="Genomic_DNA"/>
</dbReference>